<protein>
    <recommendedName>
        <fullName evidence="4">DUF4149 domain-containing protein</fullName>
    </recommendedName>
</protein>
<dbReference type="RefSeq" id="WP_013565095.1">
    <property type="nucleotide sequence ID" value="NC_014962.1"/>
</dbReference>
<dbReference type="KEGG" id="ipa:Isop_2229"/>
<feature type="transmembrane region" description="Helical" evidence="1">
    <location>
        <begin position="100"/>
        <end position="118"/>
    </location>
</feature>
<evidence type="ECO:0008006" key="4">
    <source>
        <dbReference type="Google" id="ProtNLM"/>
    </source>
</evidence>
<dbReference type="Proteomes" id="UP000008631">
    <property type="component" value="Chromosome"/>
</dbReference>
<keyword evidence="3" id="KW-1185">Reference proteome</keyword>
<keyword evidence="1" id="KW-0812">Transmembrane</keyword>
<gene>
    <name evidence="2" type="ordered locus">Isop_2229</name>
</gene>
<dbReference type="InParanoid" id="E8R5Q0"/>
<dbReference type="EMBL" id="CP002353">
    <property type="protein sequence ID" value="ADV62807.1"/>
    <property type="molecule type" value="Genomic_DNA"/>
</dbReference>
<keyword evidence="1" id="KW-1133">Transmembrane helix</keyword>
<dbReference type="HOGENOM" id="CLU_1515944_0_0_0"/>
<dbReference type="AlphaFoldDB" id="E8R5Q0"/>
<accession>E8R5Q0</accession>
<proteinExistence type="predicted"/>
<organism evidence="2 3">
    <name type="scientific">Isosphaera pallida (strain ATCC 43644 / DSM 9630 / IS1B)</name>
    <dbReference type="NCBI Taxonomy" id="575540"/>
    <lineage>
        <taxon>Bacteria</taxon>
        <taxon>Pseudomonadati</taxon>
        <taxon>Planctomycetota</taxon>
        <taxon>Planctomycetia</taxon>
        <taxon>Isosphaerales</taxon>
        <taxon>Isosphaeraceae</taxon>
        <taxon>Isosphaera</taxon>
    </lineage>
</organism>
<feature type="transmembrane region" description="Helical" evidence="1">
    <location>
        <begin position="21"/>
        <end position="45"/>
    </location>
</feature>
<sequence>MIAWLGRMLSGWNPLRIALGMSWMTWVGGFVFYGAVVLPLLHQVVDSPTGGRVTRNVTHALNAIGGLALGLAWLDQARRDWRTPPDRLDRPRATARWRRLAALRVSTLLLAALGMLHAVMDRHLVEFGLTGFYPLHRVYVWLSTLHWFVNLVWLGNGGVDPDDPSCQEAGVESISRV</sequence>
<feature type="transmembrane region" description="Helical" evidence="1">
    <location>
        <begin position="57"/>
        <end position="74"/>
    </location>
</feature>
<reference key="1">
    <citation type="submission" date="2010-11" db="EMBL/GenBank/DDBJ databases">
        <title>The complete sequence of chromosome of Isophaera pallida ATCC 43644.</title>
        <authorList>
            <consortium name="US DOE Joint Genome Institute (JGI-PGF)"/>
            <person name="Lucas S."/>
            <person name="Copeland A."/>
            <person name="Lapidus A."/>
            <person name="Bruce D."/>
            <person name="Goodwin L."/>
            <person name="Pitluck S."/>
            <person name="Kyrpides N."/>
            <person name="Mavromatis K."/>
            <person name="Pagani I."/>
            <person name="Ivanova N."/>
            <person name="Saunders E."/>
            <person name="Brettin T."/>
            <person name="Detter J.C."/>
            <person name="Han C."/>
            <person name="Tapia R."/>
            <person name="Land M."/>
            <person name="Hauser L."/>
            <person name="Markowitz V."/>
            <person name="Cheng J.-F."/>
            <person name="Hugenholtz P."/>
            <person name="Woyke T."/>
            <person name="Wu D."/>
            <person name="Eisen J.A."/>
        </authorList>
    </citation>
    <scope>NUCLEOTIDE SEQUENCE</scope>
    <source>
        <strain>ATCC 43644</strain>
    </source>
</reference>
<name>E8R5Q0_ISOPI</name>
<evidence type="ECO:0000256" key="1">
    <source>
        <dbReference type="SAM" id="Phobius"/>
    </source>
</evidence>
<evidence type="ECO:0000313" key="3">
    <source>
        <dbReference type="Proteomes" id="UP000008631"/>
    </source>
</evidence>
<evidence type="ECO:0000313" key="2">
    <source>
        <dbReference type="EMBL" id="ADV62807.1"/>
    </source>
</evidence>
<dbReference type="OrthoDB" id="272135at2"/>
<reference evidence="2 3" key="2">
    <citation type="journal article" date="2011" name="Stand. Genomic Sci.">
        <title>Complete genome sequence of Isosphaera pallida type strain (IS1B).</title>
        <authorList>
            <consortium name="US DOE Joint Genome Institute (JGI-PGF)"/>
            <person name="Goker M."/>
            <person name="Cleland D."/>
            <person name="Saunders E."/>
            <person name="Lapidus A."/>
            <person name="Nolan M."/>
            <person name="Lucas S."/>
            <person name="Hammon N."/>
            <person name="Deshpande S."/>
            <person name="Cheng J.F."/>
            <person name="Tapia R."/>
            <person name="Han C."/>
            <person name="Goodwin L."/>
            <person name="Pitluck S."/>
            <person name="Liolios K."/>
            <person name="Pagani I."/>
            <person name="Ivanova N."/>
            <person name="Mavromatis K."/>
            <person name="Pati A."/>
            <person name="Chen A."/>
            <person name="Palaniappan K."/>
            <person name="Land M."/>
            <person name="Hauser L."/>
            <person name="Chang Y.J."/>
            <person name="Jeffries C.D."/>
            <person name="Detter J.C."/>
            <person name="Beck B."/>
            <person name="Woyke T."/>
            <person name="Bristow J."/>
            <person name="Eisen J.A."/>
            <person name="Markowitz V."/>
            <person name="Hugenholtz P."/>
            <person name="Kyrpides N.C."/>
            <person name="Klenk H.P."/>
        </authorList>
    </citation>
    <scope>NUCLEOTIDE SEQUENCE [LARGE SCALE GENOMIC DNA]</scope>
    <source>
        <strain evidence="3">ATCC 43644 / DSM 9630 / IS1B</strain>
    </source>
</reference>
<keyword evidence="1" id="KW-0472">Membrane</keyword>